<dbReference type="AlphaFoldDB" id="A0A2Z7BHB0"/>
<reference evidence="1 2" key="1">
    <citation type="journal article" date="2015" name="Proc. Natl. Acad. Sci. U.S.A.">
        <title>The resurrection genome of Boea hygrometrica: A blueprint for survival of dehydration.</title>
        <authorList>
            <person name="Xiao L."/>
            <person name="Yang G."/>
            <person name="Zhang L."/>
            <person name="Yang X."/>
            <person name="Zhao S."/>
            <person name="Ji Z."/>
            <person name="Zhou Q."/>
            <person name="Hu M."/>
            <person name="Wang Y."/>
            <person name="Chen M."/>
            <person name="Xu Y."/>
            <person name="Jin H."/>
            <person name="Xiao X."/>
            <person name="Hu G."/>
            <person name="Bao F."/>
            <person name="Hu Y."/>
            <person name="Wan P."/>
            <person name="Li L."/>
            <person name="Deng X."/>
            <person name="Kuang T."/>
            <person name="Xiang C."/>
            <person name="Zhu J.K."/>
            <person name="Oliver M.J."/>
            <person name="He Y."/>
        </authorList>
    </citation>
    <scope>NUCLEOTIDE SEQUENCE [LARGE SCALE GENOMIC DNA]</scope>
    <source>
        <strain evidence="2">cv. XS01</strain>
    </source>
</reference>
<sequence>MSYISHSSTSEGSTRRFDLTTSCTDPIPQPAALATGLVSTLRLLLLFLRLGIKSTGNAIALKLETGYIATADSKKLSTGCCCCLRLVVQLADVITADSISCASADISSSADHCSFLLNDDVTSDVIYT</sequence>
<dbReference type="EMBL" id="KV007465">
    <property type="protein sequence ID" value="KZV31518.1"/>
    <property type="molecule type" value="Genomic_DNA"/>
</dbReference>
<protein>
    <submittedName>
        <fullName evidence="1">Uncharacterized protein</fullName>
    </submittedName>
</protein>
<evidence type="ECO:0000313" key="1">
    <source>
        <dbReference type="EMBL" id="KZV31518.1"/>
    </source>
</evidence>
<gene>
    <name evidence="1" type="ORF">F511_07369</name>
</gene>
<evidence type="ECO:0000313" key="2">
    <source>
        <dbReference type="Proteomes" id="UP000250235"/>
    </source>
</evidence>
<organism evidence="1 2">
    <name type="scientific">Dorcoceras hygrometricum</name>
    <dbReference type="NCBI Taxonomy" id="472368"/>
    <lineage>
        <taxon>Eukaryota</taxon>
        <taxon>Viridiplantae</taxon>
        <taxon>Streptophyta</taxon>
        <taxon>Embryophyta</taxon>
        <taxon>Tracheophyta</taxon>
        <taxon>Spermatophyta</taxon>
        <taxon>Magnoliopsida</taxon>
        <taxon>eudicotyledons</taxon>
        <taxon>Gunneridae</taxon>
        <taxon>Pentapetalae</taxon>
        <taxon>asterids</taxon>
        <taxon>lamiids</taxon>
        <taxon>Lamiales</taxon>
        <taxon>Gesneriaceae</taxon>
        <taxon>Didymocarpoideae</taxon>
        <taxon>Trichosporeae</taxon>
        <taxon>Loxocarpinae</taxon>
        <taxon>Dorcoceras</taxon>
    </lineage>
</organism>
<keyword evidence="2" id="KW-1185">Reference proteome</keyword>
<accession>A0A2Z7BHB0</accession>
<name>A0A2Z7BHB0_9LAMI</name>
<dbReference type="Proteomes" id="UP000250235">
    <property type="component" value="Unassembled WGS sequence"/>
</dbReference>
<proteinExistence type="predicted"/>